<dbReference type="GO" id="GO:0051073">
    <property type="term" value="F:adenosylcobinamide-GDP ribazoletransferase activity"/>
    <property type="evidence" value="ECO:0007669"/>
    <property type="project" value="UniProtKB-UniRule"/>
</dbReference>
<evidence type="ECO:0000256" key="10">
    <source>
        <dbReference type="ARBA" id="ARBA00022692"/>
    </source>
</evidence>
<evidence type="ECO:0000256" key="19">
    <source>
        <dbReference type="HAMAP-Rule" id="MF_00719"/>
    </source>
</evidence>
<comment type="catalytic activity">
    <reaction evidence="18 19">
        <text>alpha-ribazole 5'-phosphate + adenosylcob(III)inamide-GDP = adenosylcob(III)alamin 5'-phosphate + GMP + H(+)</text>
        <dbReference type="Rhea" id="RHEA:23560"/>
        <dbReference type="ChEBI" id="CHEBI:15378"/>
        <dbReference type="ChEBI" id="CHEBI:57918"/>
        <dbReference type="ChEBI" id="CHEBI:58115"/>
        <dbReference type="ChEBI" id="CHEBI:60487"/>
        <dbReference type="ChEBI" id="CHEBI:60493"/>
        <dbReference type="EC" id="2.7.8.26"/>
    </reaction>
</comment>
<proteinExistence type="inferred from homology"/>
<sequence>MPERIRAYKNFKAFIVAIQFLTILRPAPRLETNPTDLSTSLAYFPLVGLLLGFLCAMFDWAMSELWPPLVRGVLDCCFLAFMTRGLHLDGLADTADGILSSRPPNEALSIMKDSSTGALGALTLVVVILLKTVALCETTRLQRLEWIILAPVLSRFSLVMLAAFSNYARKTGGLGTYFVGFYAKKALIIALPVSLLAGGLLGGIKGALAFFIACILGWFAASWFRKKLGGVTGDCLGAHLEIVETFILLFGASRYL</sequence>
<dbReference type="PATRIC" id="fig|1156395.6.peg.367"/>
<dbReference type="PANTHER" id="PTHR34148:SF1">
    <property type="entry name" value="ADENOSYLCOBINAMIDE-GDP RIBAZOLETRANSFERASE"/>
    <property type="match status" value="1"/>
</dbReference>
<comment type="cofactor">
    <cofactor evidence="1 19">
        <name>Mg(2+)</name>
        <dbReference type="ChEBI" id="CHEBI:18420"/>
    </cofactor>
</comment>
<dbReference type="GO" id="GO:0005886">
    <property type="term" value="C:plasma membrane"/>
    <property type="evidence" value="ECO:0007669"/>
    <property type="project" value="UniProtKB-SubCell"/>
</dbReference>
<keyword evidence="8 19" id="KW-0169">Cobalamin biosynthesis</keyword>
<evidence type="ECO:0000256" key="13">
    <source>
        <dbReference type="ARBA" id="ARBA00023136"/>
    </source>
</evidence>
<dbReference type="NCBIfam" id="TIGR00317">
    <property type="entry name" value="cobS"/>
    <property type="match status" value="1"/>
</dbReference>
<accession>A0A1B9F9E8</accession>
<evidence type="ECO:0000256" key="16">
    <source>
        <dbReference type="ARBA" id="ARBA00032853"/>
    </source>
</evidence>
<dbReference type="RefSeq" id="WP_083186548.1">
    <property type="nucleotide sequence ID" value="NZ_MAGO01000001.1"/>
</dbReference>
<dbReference type="EMBL" id="MAGO01000001">
    <property type="protein sequence ID" value="OCC16546.1"/>
    <property type="molecule type" value="Genomic_DNA"/>
</dbReference>
<gene>
    <name evidence="19" type="primary">cobS</name>
    <name evidence="20" type="ORF">DBT_0363</name>
</gene>
<keyword evidence="12 19" id="KW-1133">Transmembrane helix</keyword>
<dbReference type="PANTHER" id="PTHR34148">
    <property type="entry name" value="ADENOSYLCOBINAMIDE-GDP RIBAZOLETRANSFERASE"/>
    <property type="match status" value="1"/>
</dbReference>
<comment type="pathway">
    <text evidence="3 19">Cofactor biosynthesis; adenosylcobalamin biosynthesis; adenosylcobalamin from cob(II)yrinate a,c-diamide: step 7/7.</text>
</comment>
<dbReference type="UniPathway" id="UPA00148">
    <property type="reaction ID" value="UER00238"/>
</dbReference>
<evidence type="ECO:0000256" key="5">
    <source>
        <dbReference type="ARBA" id="ARBA00013200"/>
    </source>
</evidence>
<comment type="catalytic activity">
    <reaction evidence="17 19">
        <text>alpha-ribazole + adenosylcob(III)inamide-GDP = adenosylcob(III)alamin + GMP + H(+)</text>
        <dbReference type="Rhea" id="RHEA:16049"/>
        <dbReference type="ChEBI" id="CHEBI:10329"/>
        <dbReference type="ChEBI" id="CHEBI:15378"/>
        <dbReference type="ChEBI" id="CHEBI:18408"/>
        <dbReference type="ChEBI" id="CHEBI:58115"/>
        <dbReference type="ChEBI" id="CHEBI:60487"/>
        <dbReference type="EC" id="2.7.8.26"/>
    </reaction>
</comment>
<evidence type="ECO:0000256" key="14">
    <source>
        <dbReference type="ARBA" id="ARBA00025228"/>
    </source>
</evidence>
<evidence type="ECO:0000256" key="4">
    <source>
        <dbReference type="ARBA" id="ARBA00010561"/>
    </source>
</evidence>
<comment type="caution">
    <text evidence="20">The sequence shown here is derived from an EMBL/GenBank/DDBJ whole genome shotgun (WGS) entry which is preliminary data.</text>
</comment>
<evidence type="ECO:0000256" key="17">
    <source>
        <dbReference type="ARBA" id="ARBA00048623"/>
    </source>
</evidence>
<evidence type="ECO:0000313" key="20">
    <source>
        <dbReference type="EMBL" id="OCC16546.1"/>
    </source>
</evidence>
<comment type="subcellular location">
    <subcellularLocation>
        <location evidence="2 19">Cell membrane</location>
        <topology evidence="2 19">Multi-pass membrane protein</topology>
    </subcellularLocation>
</comment>
<evidence type="ECO:0000256" key="7">
    <source>
        <dbReference type="ARBA" id="ARBA00022475"/>
    </source>
</evidence>
<dbReference type="HAMAP" id="MF_00719">
    <property type="entry name" value="CobS"/>
    <property type="match status" value="1"/>
</dbReference>
<evidence type="ECO:0000256" key="2">
    <source>
        <dbReference type="ARBA" id="ARBA00004651"/>
    </source>
</evidence>
<dbReference type="GO" id="GO:0008818">
    <property type="term" value="F:cobalamin 5'-phosphate synthase activity"/>
    <property type="evidence" value="ECO:0007669"/>
    <property type="project" value="UniProtKB-UniRule"/>
</dbReference>
<dbReference type="EC" id="2.7.8.26" evidence="5 19"/>
<evidence type="ECO:0000256" key="3">
    <source>
        <dbReference type="ARBA" id="ARBA00004663"/>
    </source>
</evidence>
<keyword evidence="7 19" id="KW-1003">Cell membrane</keyword>
<keyword evidence="21" id="KW-1185">Reference proteome</keyword>
<feature type="transmembrane region" description="Helical" evidence="19">
    <location>
        <begin position="146"/>
        <end position="164"/>
    </location>
</feature>
<evidence type="ECO:0000313" key="21">
    <source>
        <dbReference type="Proteomes" id="UP000093080"/>
    </source>
</evidence>
<dbReference type="Proteomes" id="UP000093080">
    <property type="component" value="Unassembled WGS sequence"/>
</dbReference>
<keyword evidence="9 19" id="KW-0808">Transferase</keyword>
<evidence type="ECO:0000256" key="6">
    <source>
        <dbReference type="ARBA" id="ARBA00015850"/>
    </source>
</evidence>
<protein>
    <recommendedName>
        <fullName evidence="6 19">Adenosylcobinamide-GDP ribazoletransferase</fullName>
        <ecNumber evidence="5 19">2.7.8.26</ecNumber>
    </recommendedName>
    <alternativeName>
        <fullName evidence="16 19">Cobalamin synthase</fullName>
    </alternativeName>
    <alternativeName>
        <fullName evidence="15 19">Cobalamin-5'-phosphate synthase</fullName>
    </alternativeName>
</protein>
<dbReference type="Pfam" id="PF02654">
    <property type="entry name" value="CobS"/>
    <property type="match status" value="1"/>
</dbReference>
<keyword evidence="13 19" id="KW-0472">Membrane</keyword>
<dbReference type="OrthoDB" id="9794223at2"/>
<dbReference type="GO" id="GO:0009236">
    <property type="term" value="P:cobalamin biosynthetic process"/>
    <property type="evidence" value="ECO:0007669"/>
    <property type="project" value="UniProtKB-UniRule"/>
</dbReference>
<evidence type="ECO:0000256" key="9">
    <source>
        <dbReference type="ARBA" id="ARBA00022679"/>
    </source>
</evidence>
<evidence type="ECO:0000256" key="1">
    <source>
        <dbReference type="ARBA" id="ARBA00001946"/>
    </source>
</evidence>
<comment type="function">
    <text evidence="14 19">Joins adenosylcobinamide-GDP and alpha-ribazole to generate adenosylcobalamin (Ado-cobalamin). Also synthesizes adenosylcobalamin 5'-phosphate from adenosylcobinamide-GDP and alpha-ribazole 5'-phosphate.</text>
</comment>
<feature type="transmembrane region" description="Helical" evidence="19">
    <location>
        <begin position="116"/>
        <end position="134"/>
    </location>
</feature>
<evidence type="ECO:0000256" key="18">
    <source>
        <dbReference type="ARBA" id="ARBA00049504"/>
    </source>
</evidence>
<evidence type="ECO:0000256" key="11">
    <source>
        <dbReference type="ARBA" id="ARBA00022842"/>
    </source>
</evidence>
<evidence type="ECO:0000256" key="12">
    <source>
        <dbReference type="ARBA" id="ARBA00022989"/>
    </source>
</evidence>
<evidence type="ECO:0000256" key="8">
    <source>
        <dbReference type="ARBA" id="ARBA00022573"/>
    </source>
</evidence>
<comment type="similarity">
    <text evidence="4 19">Belongs to the CobS family.</text>
</comment>
<dbReference type="InterPro" id="IPR003805">
    <property type="entry name" value="CobS"/>
</dbReference>
<keyword evidence="11 19" id="KW-0460">Magnesium</keyword>
<dbReference type="AlphaFoldDB" id="A0A1B9F9E8"/>
<name>A0A1B9F9E8_9BACT</name>
<dbReference type="STRING" id="1156395.DBT_0363"/>
<reference evidence="20 21" key="1">
    <citation type="submission" date="2016-06" db="EMBL/GenBank/DDBJ databases">
        <title>Respiratory ammonification of nitrate coupled to the oxidation of elemental sulfur in deep-sea autotrophic thermophilic bacteria.</title>
        <authorList>
            <person name="Slobodkina G.B."/>
            <person name="Mardanov A.V."/>
            <person name="Ravin N.V."/>
            <person name="Frolova A.A."/>
            <person name="Viryasiv M.B."/>
            <person name="Chernyh N.A."/>
            <person name="Bonch-Osmolovskaya E.A."/>
            <person name="Slobodkin A.I."/>
        </authorList>
    </citation>
    <scope>NUCLEOTIDE SEQUENCE [LARGE SCALE GENOMIC DNA]</scope>
    <source>
        <strain evidence="20 21">S69</strain>
    </source>
</reference>
<feature type="transmembrane region" description="Helical" evidence="19">
    <location>
        <begin position="42"/>
        <end position="61"/>
    </location>
</feature>
<organism evidence="20 21">
    <name type="scientific">Dissulfuribacter thermophilus</name>
    <dbReference type="NCBI Taxonomy" id="1156395"/>
    <lineage>
        <taxon>Bacteria</taxon>
        <taxon>Pseudomonadati</taxon>
        <taxon>Thermodesulfobacteriota</taxon>
        <taxon>Dissulfuribacteria</taxon>
        <taxon>Dissulfuribacterales</taxon>
        <taxon>Dissulfuribacteraceae</taxon>
        <taxon>Dissulfuribacter</taxon>
    </lineage>
</organism>
<keyword evidence="10 19" id="KW-0812">Transmembrane</keyword>
<evidence type="ECO:0000256" key="15">
    <source>
        <dbReference type="ARBA" id="ARBA00032605"/>
    </source>
</evidence>
<feature type="transmembrane region" description="Helical" evidence="19">
    <location>
        <begin position="176"/>
        <end position="201"/>
    </location>
</feature>